<evidence type="ECO:0000256" key="1">
    <source>
        <dbReference type="SAM" id="Phobius"/>
    </source>
</evidence>
<dbReference type="OrthoDB" id="4509712at2759"/>
<evidence type="ECO:0000313" key="2">
    <source>
        <dbReference type="EMBL" id="KAJ5307479.1"/>
    </source>
</evidence>
<feature type="transmembrane region" description="Helical" evidence="1">
    <location>
        <begin position="58"/>
        <end position="86"/>
    </location>
</feature>
<keyword evidence="1" id="KW-1133">Transmembrane helix</keyword>
<keyword evidence="1" id="KW-0812">Transmembrane</keyword>
<evidence type="ECO:0008006" key="4">
    <source>
        <dbReference type="Google" id="ProtNLM"/>
    </source>
</evidence>
<keyword evidence="3" id="KW-1185">Reference proteome</keyword>
<proteinExistence type="predicted"/>
<feature type="non-terminal residue" evidence="2">
    <location>
        <position position="1"/>
    </location>
</feature>
<dbReference type="Proteomes" id="UP001147746">
    <property type="component" value="Unassembled WGS sequence"/>
</dbReference>
<comment type="caution">
    <text evidence="2">The sequence shown here is derived from an EMBL/GenBank/DDBJ whole genome shotgun (WGS) entry which is preliminary data.</text>
</comment>
<sequence length="120" mass="12920">THPVKIPFWRILVDQGASNQAILDHEYPGSGTEHDPFVVTWIPNDCRDPHLFSFPSKICIMLVAASSTLILIPALDVLGFAIGPLLWAPLSELCGRQISFLISLSGMAAFLAGCAAAPHI</sequence>
<accession>A0A9W9PU83</accession>
<gene>
    <name evidence="2" type="ORF">N7476_008135</name>
</gene>
<dbReference type="AlphaFoldDB" id="A0A9W9PU83"/>
<keyword evidence="1" id="KW-0472">Membrane</keyword>
<dbReference type="EMBL" id="JAPZBO010000008">
    <property type="protein sequence ID" value="KAJ5307479.1"/>
    <property type="molecule type" value="Genomic_DNA"/>
</dbReference>
<feature type="transmembrane region" description="Helical" evidence="1">
    <location>
        <begin position="98"/>
        <end position="117"/>
    </location>
</feature>
<protein>
    <recommendedName>
        <fullName evidence="4">Major facilitator superfamily (MFS) profile domain-containing protein</fullName>
    </recommendedName>
</protein>
<dbReference type="SUPFAM" id="SSF103473">
    <property type="entry name" value="MFS general substrate transporter"/>
    <property type="match status" value="1"/>
</dbReference>
<evidence type="ECO:0000313" key="3">
    <source>
        <dbReference type="Proteomes" id="UP001147746"/>
    </source>
</evidence>
<organism evidence="2 3">
    <name type="scientific">Penicillium atrosanguineum</name>
    <dbReference type="NCBI Taxonomy" id="1132637"/>
    <lineage>
        <taxon>Eukaryota</taxon>
        <taxon>Fungi</taxon>
        <taxon>Dikarya</taxon>
        <taxon>Ascomycota</taxon>
        <taxon>Pezizomycotina</taxon>
        <taxon>Eurotiomycetes</taxon>
        <taxon>Eurotiomycetidae</taxon>
        <taxon>Eurotiales</taxon>
        <taxon>Aspergillaceae</taxon>
        <taxon>Penicillium</taxon>
    </lineage>
</organism>
<dbReference type="InterPro" id="IPR036259">
    <property type="entry name" value="MFS_trans_sf"/>
</dbReference>
<name>A0A9W9PU83_9EURO</name>
<dbReference type="Gene3D" id="1.20.1720.10">
    <property type="entry name" value="Multidrug resistance protein D"/>
    <property type="match status" value="1"/>
</dbReference>
<reference evidence="2" key="2">
    <citation type="journal article" date="2023" name="IMA Fungus">
        <title>Comparative genomic study of the Penicillium genus elucidates a diverse pangenome and 15 lateral gene transfer events.</title>
        <authorList>
            <person name="Petersen C."/>
            <person name="Sorensen T."/>
            <person name="Nielsen M.R."/>
            <person name="Sondergaard T.E."/>
            <person name="Sorensen J.L."/>
            <person name="Fitzpatrick D.A."/>
            <person name="Frisvad J.C."/>
            <person name="Nielsen K.L."/>
        </authorList>
    </citation>
    <scope>NUCLEOTIDE SEQUENCE</scope>
    <source>
        <strain evidence="2">IBT 21472</strain>
    </source>
</reference>
<reference evidence="2" key="1">
    <citation type="submission" date="2022-12" db="EMBL/GenBank/DDBJ databases">
        <authorList>
            <person name="Petersen C."/>
        </authorList>
    </citation>
    <scope>NUCLEOTIDE SEQUENCE</scope>
    <source>
        <strain evidence="2">IBT 21472</strain>
    </source>
</reference>